<protein>
    <recommendedName>
        <fullName evidence="2">Prolyl 4-hydroxylase alpha subunit Fe(2+) 2OG dioxygenase domain-containing protein</fullName>
    </recommendedName>
</protein>
<dbReference type="AlphaFoldDB" id="A0A6C0KNX3"/>
<name>A0A6C0KNX3_9ZZZZ</name>
<dbReference type="EMBL" id="MN740943">
    <property type="protein sequence ID" value="QHU18973.1"/>
    <property type="molecule type" value="Genomic_DNA"/>
</dbReference>
<reference evidence="1" key="1">
    <citation type="journal article" date="2020" name="Nature">
        <title>Giant virus diversity and host interactions through global metagenomics.</title>
        <authorList>
            <person name="Schulz F."/>
            <person name="Roux S."/>
            <person name="Paez-Espino D."/>
            <person name="Jungbluth S."/>
            <person name="Walsh D.A."/>
            <person name="Denef V.J."/>
            <person name="McMahon K.D."/>
            <person name="Konstantinidis K.T."/>
            <person name="Eloe-Fadrosh E.A."/>
            <person name="Kyrpides N.C."/>
            <person name="Woyke T."/>
        </authorList>
    </citation>
    <scope>NUCLEOTIDE SEQUENCE</scope>
    <source>
        <strain evidence="1">GVMAG-S-3300013014-104</strain>
    </source>
</reference>
<proteinExistence type="predicted"/>
<accession>A0A6C0KNX3</accession>
<dbReference type="Pfam" id="PF20043">
    <property type="entry name" value="DUF6445"/>
    <property type="match status" value="1"/>
</dbReference>
<evidence type="ECO:0000313" key="1">
    <source>
        <dbReference type="EMBL" id="QHU18973.1"/>
    </source>
</evidence>
<dbReference type="InterPro" id="IPR045617">
    <property type="entry name" value="DUF6445"/>
</dbReference>
<sequence>MNIIEKNINNNIYIESDNKVNNKLSLKCKGPSCKLIIVDNFYNNAMETRNFILSQEFSVKGNYPGQRTVSYANEHLKDVIQKYVEPFAGKIVDFPLPNNDSDTNDIYNGAFQYTLAKDRSWMHTDKWNNWAGIVFLTPDAPLSSGTAFYRFNDGAMSQEDTDILLNQDEVNRFSQDLTKWELVDKVGNVFNRLILFDANRYHVSCDYFGDTKENGRLFQVFFFSTER</sequence>
<evidence type="ECO:0008006" key="2">
    <source>
        <dbReference type="Google" id="ProtNLM"/>
    </source>
</evidence>
<organism evidence="1">
    <name type="scientific">viral metagenome</name>
    <dbReference type="NCBI Taxonomy" id="1070528"/>
    <lineage>
        <taxon>unclassified sequences</taxon>
        <taxon>metagenomes</taxon>
        <taxon>organismal metagenomes</taxon>
    </lineage>
</organism>